<evidence type="ECO:0000259" key="7">
    <source>
        <dbReference type="PROSITE" id="PS50808"/>
    </source>
</evidence>
<dbReference type="EMBL" id="CP093350">
    <property type="protein sequence ID" value="WOH12894.1"/>
    <property type="molecule type" value="Genomic_DNA"/>
</dbReference>
<dbReference type="PROSITE" id="PS50808">
    <property type="entry name" value="ZF_BED"/>
    <property type="match status" value="1"/>
</dbReference>
<keyword evidence="6" id="KW-0472">Membrane</keyword>
<dbReference type="PANTHER" id="PTHR34396">
    <property type="entry name" value="OS03G0264950 PROTEIN-RELATED"/>
    <property type="match status" value="1"/>
</dbReference>
<evidence type="ECO:0000256" key="2">
    <source>
        <dbReference type="ARBA" id="ARBA00022771"/>
    </source>
</evidence>
<evidence type="ECO:0000256" key="1">
    <source>
        <dbReference type="ARBA" id="ARBA00022723"/>
    </source>
</evidence>
<keyword evidence="9" id="KW-1185">Reference proteome</keyword>
<dbReference type="SUPFAM" id="SSF57667">
    <property type="entry name" value="beta-beta-alpha zinc fingers"/>
    <property type="match status" value="1"/>
</dbReference>
<dbReference type="PANTHER" id="PTHR34396:SF27">
    <property type="entry name" value="OS08G0208700 PROTEIN"/>
    <property type="match status" value="1"/>
</dbReference>
<dbReference type="GO" id="GO:0005634">
    <property type="term" value="C:nucleus"/>
    <property type="evidence" value="ECO:0007669"/>
    <property type="project" value="TreeGrafter"/>
</dbReference>
<feature type="region of interest" description="Disordered" evidence="5">
    <location>
        <begin position="1"/>
        <end position="39"/>
    </location>
</feature>
<protein>
    <recommendedName>
        <fullName evidence="7">BED-type domain-containing protein</fullName>
    </recommendedName>
</protein>
<feature type="transmembrane region" description="Helical" evidence="6">
    <location>
        <begin position="210"/>
        <end position="236"/>
    </location>
</feature>
<feature type="compositionally biased region" description="Polar residues" evidence="5">
    <location>
        <begin position="18"/>
        <end position="28"/>
    </location>
</feature>
<evidence type="ECO:0000313" key="9">
    <source>
        <dbReference type="Proteomes" id="UP000077755"/>
    </source>
</evidence>
<keyword evidence="2 4" id="KW-0863">Zinc-finger</keyword>
<keyword evidence="1" id="KW-0479">Metal-binding</keyword>
<dbReference type="GO" id="GO:1990837">
    <property type="term" value="F:sequence-specific double-stranded DNA binding"/>
    <property type="evidence" value="ECO:0007669"/>
    <property type="project" value="TreeGrafter"/>
</dbReference>
<dbReference type="SMART" id="SM00614">
    <property type="entry name" value="ZnF_BED"/>
    <property type="match status" value="1"/>
</dbReference>
<dbReference type="GO" id="GO:0008270">
    <property type="term" value="F:zinc ion binding"/>
    <property type="evidence" value="ECO:0007669"/>
    <property type="project" value="UniProtKB-KW"/>
</dbReference>
<feature type="domain" description="BED-type" evidence="7">
    <location>
        <begin position="37"/>
        <end position="93"/>
    </location>
</feature>
<dbReference type="Pfam" id="PF02892">
    <property type="entry name" value="zf-BED"/>
    <property type="match status" value="1"/>
</dbReference>
<dbReference type="GO" id="GO:0006357">
    <property type="term" value="P:regulation of transcription by RNA polymerase II"/>
    <property type="evidence" value="ECO:0007669"/>
    <property type="project" value="TreeGrafter"/>
</dbReference>
<keyword evidence="6" id="KW-0812">Transmembrane</keyword>
<evidence type="ECO:0000256" key="4">
    <source>
        <dbReference type="PROSITE-ProRule" id="PRU00027"/>
    </source>
</evidence>
<accession>A0AAF0XU84</accession>
<proteinExistence type="predicted"/>
<name>A0AAF0XU84_DAUCS</name>
<dbReference type="SUPFAM" id="SSF140996">
    <property type="entry name" value="Hermes dimerisation domain"/>
    <property type="match status" value="1"/>
</dbReference>
<dbReference type="InterPro" id="IPR003656">
    <property type="entry name" value="Znf_BED"/>
</dbReference>
<evidence type="ECO:0000313" key="8">
    <source>
        <dbReference type="EMBL" id="WOH12894.1"/>
    </source>
</evidence>
<organism evidence="8 9">
    <name type="scientific">Daucus carota subsp. sativus</name>
    <name type="common">Carrot</name>
    <dbReference type="NCBI Taxonomy" id="79200"/>
    <lineage>
        <taxon>Eukaryota</taxon>
        <taxon>Viridiplantae</taxon>
        <taxon>Streptophyta</taxon>
        <taxon>Embryophyta</taxon>
        <taxon>Tracheophyta</taxon>
        <taxon>Spermatophyta</taxon>
        <taxon>Magnoliopsida</taxon>
        <taxon>eudicotyledons</taxon>
        <taxon>Gunneridae</taxon>
        <taxon>Pentapetalae</taxon>
        <taxon>asterids</taxon>
        <taxon>campanulids</taxon>
        <taxon>Apiales</taxon>
        <taxon>Apiaceae</taxon>
        <taxon>Apioideae</taxon>
        <taxon>Scandiceae</taxon>
        <taxon>Daucinae</taxon>
        <taxon>Daucus</taxon>
        <taxon>Daucus sect. Daucus</taxon>
    </lineage>
</organism>
<evidence type="ECO:0000256" key="3">
    <source>
        <dbReference type="ARBA" id="ARBA00022833"/>
    </source>
</evidence>
<evidence type="ECO:0000256" key="6">
    <source>
        <dbReference type="SAM" id="Phobius"/>
    </source>
</evidence>
<dbReference type="Proteomes" id="UP000077755">
    <property type="component" value="Chromosome 8"/>
</dbReference>
<evidence type="ECO:0000256" key="5">
    <source>
        <dbReference type="SAM" id="MobiDB-lite"/>
    </source>
</evidence>
<sequence length="267" mass="30785">MSQSQPLQPEVEMKDSNDANANTQSSSITKRKRKPMDKRSEVWDHFTKFMDADGSTKAKCNYCSREYFSDSSKNGTSNLRTHLKTCNKLPLSGDSKQTQLTLQSVGGNELLKKWRFDQKASRKKLASMIIIDELPFRFVEGEGFRDFMQTTQPLFKIPSRFTIARDCYQIFLDEKKALSSYFKMSGQRVNITTDTWTSIQKIAILFCCPVLFSLVQFCSMFCFVLLSVTLSLYYAYKLQCSQKKDSCFMYYLISSKKNGVLSTFIKK</sequence>
<keyword evidence="6" id="KW-1133">Transmembrane helix</keyword>
<dbReference type="InterPro" id="IPR053031">
    <property type="entry name" value="Cuticle_assoc_protein"/>
</dbReference>
<gene>
    <name evidence="8" type="ORF">DCAR_0832403</name>
</gene>
<reference evidence="8" key="1">
    <citation type="journal article" date="2016" name="Nat. Genet.">
        <title>A high-quality carrot genome assembly provides new insights into carotenoid accumulation and asterid genome evolution.</title>
        <authorList>
            <person name="Iorizzo M."/>
            <person name="Ellison S."/>
            <person name="Senalik D."/>
            <person name="Zeng P."/>
            <person name="Satapoomin P."/>
            <person name="Huang J."/>
            <person name="Bowman M."/>
            <person name="Iovene M."/>
            <person name="Sanseverino W."/>
            <person name="Cavagnaro P."/>
            <person name="Yildiz M."/>
            <person name="Macko-Podgorni A."/>
            <person name="Moranska E."/>
            <person name="Grzebelus E."/>
            <person name="Grzebelus D."/>
            <person name="Ashrafi H."/>
            <person name="Zheng Z."/>
            <person name="Cheng S."/>
            <person name="Spooner D."/>
            <person name="Van Deynze A."/>
            <person name="Simon P."/>
        </authorList>
    </citation>
    <scope>NUCLEOTIDE SEQUENCE</scope>
    <source>
        <tissue evidence="8">Leaf</tissue>
    </source>
</reference>
<keyword evidence="3" id="KW-0862">Zinc</keyword>
<dbReference type="AlphaFoldDB" id="A0AAF0XU84"/>
<reference evidence="8" key="2">
    <citation type="submission" date="2022-03" db="EMBL/GenBank/DDBJ databases">
        <title>Draft title - Genomic analysis of global carrot germplasm unveils the trajectory of domestication and the origin of high carotenoid orange carrot.</title>
        <authorList>
            <person name="Iorizzo M."/>
            <person name="Ellison S."/>
            <person name="Senalik D."/>
            <person name="Macko-Podgorni A."/>
            <person name="Grzebelus D."/>
            <person name="Bostan H."/>
            <person name="Rolling W."/>
            <person name="Curaba J."/>
            <person name="Simon P."/>
        </authorList>
    </citation>
    <scope>NUCLEOTIDE SEQUENCE</scope>
    <source>
        <tissue evidence="8">Leaf</tissue>
    </source>
</reference>
<dbReference type="InterPro" id="IPR036236">
    <property type="entry name" value="Znf_C2H2_sf"/>
</dbReference>